<dbReference type="OrthoDB" id="199596at2759"/>
<evidence type="ECO:0000313" key="6">
    <source>
        <dbReference type="EMBL" id="CDW82758.1"/>
    </source>
</evidence>
<evidence type="ECO:0000256" key="1">
    <source>
        <dbReference type="ARBA" id="ARBA00004123"/>
    </source>
</evidence>
<dbReference type="InterPro" id="IPR016073">
    <property type="entry name" value="Skp1_comp_POZ"/>
</dbReference>
<keyword evidence="7" id="KW-1185">Reference proteome</keyword>
<proteinExistence type="inferred from homology"/>
<dbReference type="InterPro" id="IPR001232">
    <property type="entry name" value="SKP1-like"/>
</dbReference>
<evidence type="ECO:0000256" key="4">
    <source>
        <dbReference type="ARBA" id="ARBA00023242"/>
    </source>
</evidence>
<evidence type="ECO:0000256" key="3">
    <source>
        <dbReference type="ARBA" id="ARBA00021347"/>
    </source>
</evidence>
<evidence type="ECO:0000313" key="7">
    <source>
        <dbReference type="Proteomes" id="UP000039865"/>
    </source>
</evidence>
<dbReference type="GO" id="GO:0006511">
    <property type="term" value="P:ubiquitin-dependent protein catabolic process"/>
    <property type="evidence" value="ECO:0007669"/>
    <property type="project" value="InterPro"/>
</dbReference>
<dbReference type="AlphaFoldDB" id="A0A078AP68"/>
<name>A0A078AP68_STYLE</name>
<dbReference type="Proteomes" id="UP000039865">
    <property type="component" value="Unassembled WGS sequence"/>
</dbReference>
<gene>
    <name evidence="6" type="primary">Contig9812.g500</name>
    <name evidence="6" type="ORF">STYLEM_11793</name>
</gene>
<dbReference type="Gene3D" id="3.30.710.10">
    <property type="entry name" value="Potassium Channel Kv1.1, Chain A"/>
    <property type="match status" value="1"/>
</dbReference>
<dbReference type="SUPFAM" id="SSF54695">
    <property type="entry name" value="POZ domain"/>
    <property type="match status" value="1"/>
</dbReference>
<protein>
    <recommendedName>
        <fullName evidence="3">Elongin-C</fullName>
    </recommendedName>
</protein>
<sequence length="115" mass="13068">MEQFLARQMDKSKGKPSIVNSSTIIKLISNDGHTFYVNKDVIAISKHLNNIVNSGFREGDSKEISLDINAEILEICVKYLHYKLIYRKVSFARPPFPIEPKIALDVLKAAIYLQC</sequence>
<comment type="subcellular location">
    <subcellularLocation>
        <location evidence="1">Nucleus</location>
    </subcellularLocation>
</comment>
<dbReference type="InterPro" id="IPR039948">
    <property type="entry name" value="ELC1"/>
</dbReference>
<dbReference type="FunFam" id="3.30.710.10:FF:000035">
    <property type="entry name" value="Elongin C transcription elongation factor"/>
    <property type="match status" value="1"/>
</dbReference>
<dbReference type="InterPro" id="IPR011333">
    <property type="entry name" value="SKP1/BTB/POZ_sf"/>
</dbReference>
<accession>A0A078AP68</accession>
<evidence type="ECO:0000259" key="5">
    <source>
        <dbReference type="Pfam" id="PF03931"/>
    </source>
</evidence>
<dbReference type="EMBL" id="CCKQ01011215">
    <property type="protein sequence ID" value="CDW82758.1"/>
    <property type="molecule type" value="Genomic_DNA"/>
</dbReference>
<comment type="similarity">
    <text evidence="2">Belongs to the SKP1 family.</text>
</comment>
<keyword evidence="4" id="KW-0539">Nucleus</keyword>
<feature type="domain" description="SKP1 component POZ" evidence="5">
    <location>
        <begin position="24"/>
        <end position="83"/>
    </location>
</feature>
<dbReference type="InParanoid" id="A0A078AP68"/>
<dbReference type="Pfam" id="PF03931">
    <property type="entry name" value="Skp1_POZ"/>
    <property type="match status" value="1"/>
</dbReference>
<organism evidence="6 7">
    <name type="scientific">Stylonychia lemnae</name>
    <name type="common">Ciliate</name>
    <dbReference type="NCBI Taxonomy" id="5949"/>
    <lineage>
        <taxon>Eukaryota</taxon>
        <taxon>Sar</taxon>
        <taxon>Alveolata</taxon>
        <taxon>Ciliophora</taxon>
        <taxon>Intramacronucleata</taxon>
        <taxon>Spirotrichea</taxon>
        <taxon>Stichotrichia</taxon>
        <taxon>Sporadotrichida</taxon>
        <taxon>Oxytrichidae</taxon>
        <taxon>Stylonychinae</taxon>
        <taxon>Stylonychia</taxon>
    </lineage>
</organism>
<evidence type="ECO:0000256" key="2">
    <source>
        <dbReference type="ARBA" id="ARBA00009993"/>
    </source>
</evidence>
<dbReference type="PANTHER" id="PTHR20648">
    <property type="entry name" value="ELONGIN-C"/>
    <property type="match status" value="1"/>
</dbReference>
<dbReference type="OMA" id="REGTEHM"/>
<reference evidence="6 7" key="1">
    <citation type="submission" date="2014-06" db="EMBL/GenBank/DDBJ databases">
        <authorList>
            <person name="Swart Estienne"/>
        </authorList>
    </citation>
    <scope>NUCLEOTIDE SEQUENCE [LARGE SCALE GENOMIC DNA]</scope>
    <source>
        <strain evidence="6 7">130c</strain>
    </source>
</reference>
<dbReference type="SMART" id="SM00512">
    <property type="entry name" value="Skp1"/>
    <property type="match status" value="1"/>
</dbReference>
<dbReference type="GO" id="GO:0005634">
    <property type="term" value="C:nucleus"/>
    <property type="evidence" value="ECO:0007669"/>
    <property type="project" value="UniProtKB-SubCell"/>
</dbReference>